<dbReference type="InParanoid" id="K1PJM0"/>
<dbReference type="EMBL" id="JH817784">
    <property type="protein sequence ID" value="EKC24197.1"/>
    <property type="molecule type" value="Genomic_DNA"/>
</dbReference>
<proteinExistence type="predicted"/>
<protein>
    <submittedName>
        <fullName evidence="1">Uncharacterized protein</fullName>
    </submittedName>
</protein>
<organism evidence="1">
    <name type="scientific">Magallana gigas</name>
    <name type="common">Pacific oyster</name>
    <name type="synonym">Crassostrea gigas</name>
    <dbReference type="NCBI Taxonomy" id="29159"/>
    <lineage>
        <taxon>Eukaryota</taxon>
        <taxon>Metazoa</taxon>
        <taxon>Spiralia</taxon>
        <taxon>Lophotrochozoa</taxon>
        <taxon>Mollusca</taxon>
        <taxon>Bivalvia</taxon>
        <taxon>Autobranchia</taxon>
        <taxon>Pteriomorphia</taxon>
        <taxon>Ostreida</taxon>
        <taxon>Ostreoidea</taxon>
        <taxon>Ostreidae</taxon>
        <taxon>Magallana</taxon>
    </lineage>
</organism>
<dbReference type="AlphaFoldDB" id="K1PJM0"/>
<accession>K1PJM0</accession>
<dbReference type="InterPro" id="IPR011735">
    <property type="entry name" value="WlaTC/HtrL_glycosyltransf"/>
</dbReference>
<reference evidence="1" key="1">
    <citation type="journal article" date="2012" name="Nature">
        <title>The oyster genome reveals stress adaptation and complexity of shell formation.</title>
        <authorList>
            <person name="Zhang G."/>
            <person name="Fang X."/>
            <person name="Guo X."/>
            <person name="Li L."/>
            <person name="Luo R."/>
            <person name="Xu F."/>
            <person name="Yang P."/>
            <person name="Zhang L."/>
            <person name="Wang X."/>
            <person name="Qi H."/>
            <person name="Xiong Z."/>
            <person name="Que H."/>
            <person name="Xie Y."/>
            <person name="Holland P.W."/>
            <person name="Paps J."/>
            <person name="Zhu Y."/>
            <person name="Wu F."/>
            <person name="Chen Y."/>
            <person name="Wang J."/>
            <person name="Peng C."/>
            <person name="Meng J."/>
            <person name="Yang L."/>
            <person name="Liu J."/>
            <person name="Wen B."/>
            <person name="Zhang N."/>
            <person name="Huang Z."/>
            <person name="Zhu Q."/>
            <person name="Feng Y."/>
            <person name="Mount A."/>
            <person name="Hedgecock D."/>
            <person name="Xu Z."/>
            <person name="Liu Y."/>
            <person name="Domazet-Loso T."/>
            <person name="Du Y."/>
            <person name="Sun X."/>
            <person name="Zhang S."/>
            <person name="Liu B."/>
            <person name="Cheng P."/>
            <person name="Jiang X."/>
            <person name="Li J."/>
            <person name="Fan D."/>
            <person name="Wang W."/>
            <person name="Fu W."/>
            <person name="Wang T."/>
            <person name="Wang B."/>
            <person name="Zhang J."/>
            <person name="Peng Z."/>
            <person name="Li Y."/>
            <person name="Li N."/>
            <person name="Wang J."/>
            <person name="Chen M."/>
            <person name="He Y."/>
            <person name="Tan F."/>
            <person name="Song X."/>
            <person name="Zheng Q."/>
            <person name="Huang R."/>
            <person name="Yang H."/>
            <person name="Du X."/>
            <person name="Chen L."/>
            <person name="Yang M."/>
            <person name="Gaffney P.M."/>
            <person name="Wang S."/>
            <person name="Luo L."/>
            <person name="She Z."/>
            <person name="Ming Y."/>
            <person name="Huang W."/>
            <person name="Zhang S."/>
            <person name="Huang B."/>
            <person name="Zhang Y."/>
            <person name="Qu T."/>
            <person name="Ni P."/>
            <person name="Miao G."/>
            <person name="Wang J."/>
            <person name="Wang Q."/>
            <person name="Steinberg C.E."/>
            <person name="Wang H."/>
            <person name="Li N."/>
            <person name="Qian L."/>
            <person name="Zhang G."/>
            <person name="Li Y."/>
            <person name="Yang H."/>
            <person name="Liu X."/>
            <person name="Wang J."/>
            <person name="Yin Y."/>
            <person name="Wang J."/>
        </authorList>
    </citation>
    <scope>NUCLEOTIDE SEQUENCE [LARGE SCALE GENOMIC DNA]</scope>
    <source>
        <strain evidence="1">05x7-T-G4-1.051#20</strain>
    </source>
</reference>
<dbReference type="HOGENOM" id="CLU_1637058_0_0_1"/>
<dbReference type="Pfam" id="PF09612">
    <property type="entry name" value="HtrL_YibB"/>
    <property type="match status" value="1"/>
</dbReference>
<gene>
    <name evidence="1" type="ORF">CGI_10011136</name>
</gene>
<name>K1PJM0_MAGGI</name>
<sequence>MKFAVMLDAVQKNPFKTPLYSWLDVGYFRDIVDDKRYFRLIPPPGFDESRLSSNEISMKQQNKTASDIFKKNLVWVGGGMLIGTRDNFIKFESLYQKAVNYFLKQKIMNSDQQIIYAIYTDEGRSSLNPNVELQTYKYEKYMSSTKDKWFYLGYLCRDIIKY</sequence>
<evidence type="ECO:0000313" key="1">
    <source>
        <dbReference type="EMBL" id="EKC24197.1"/>
    </source>
</evidence>